<evidence type="ECO:0000313" key="6">
    <source>
        <dbReference type="Proteomes" id="UP000070444"/>
    </source>
</evidence>
<keyword evidence="6" id="KW-1185">Reference proteome</keyword>
<evidence type="ECO:0000256" key="1">
    <source>
        <dbReference type="ARBA" id="ARBA00022723"/>
    </source>
</evidence>
<dbReference type="Gene3D" id="3.30.60.20">
    <property type="match status" value="1"/>
</dbReference>
<dbReference type="PROSITE" id="PS00479">
    <property type="entry name" value="ZF_DAG_PE_1"/>
    <property type="match status" value="1"/>
</dbReference>
<dbReference type="SMART" id="SM00109">
    <property type="entry name" value="C1"/>
    <property type="match status" value="1"/>
</dbReference>
<feature type="domain" description="Phorbol-ester/DAG-type" evidence="4">
    <location>
        <begin position="404"/>
        <end position="454"/>
    </location>
</feature>
<name>A0A137P3G1_CONC2</name>
<dbReference type="Pfam" id="PF00130">
    <property type="entry name" value="C1_1"/>
    <property type="match status" value="1"/>
</dbReference>
<keyword evidence="1" id="KW-0479">Metal-binding</keyword>
<feature type="compositionally biased region" description="Polar residues" evidence="3">
    <location>
        <begin position="23"/>
        <end position="37"/>
    </location>
</feature>
<accession>A0A137P3G1</accession>
<sequence length="2096" mass="239626">MDLQNSEVLSINQEVPHNLSPIARSNRSASPNPQANNSTQVEFLNHIIDNLYKDLGPSYLFQNFFPNLDDSQRKATRRIPKDIVQDLDSLKRTLETNDMTNLLNPTPLSGTSIQLYKLIEIFNIMISDEAKECFNLDEFENSQFLYPQIIDIIQTILVNTKGLTLVSIVPLLSTLLPGINYFEDDYLLTMIQLILTYSFPSDIGKELKIKQNLATLFVPLVTGLLNRYGSFRYLGSTQPKFMEWLESIFKLWPESFVSQLIAVAAQPSHTDMRRAIFDLLIYICPNVFGRAKVSSSLTAFNIQSILGSNIDPHLRVPFNFLPCDSPHPFNKFNSECRCLGCNLAIGDKDIFQCMLTDQLIHRDCLPQALKLIENFNPEEVTVETLKYSSAQTFNQKFTKTSIEWHSLIRGNFFQTELCTACNDPIWGICNQGYICLDCDSKFHNGCVHANDGKCHKTKIDSSSLTISNDRTRQTFENFLKELGIDFSIESKLNQMSTNQVKLIYHILHIQNIINLHSKHDALKKFWTELIPLLNSLKAHLDSSEDTGNSLLFNRTEQSNLIVKFITLNSEKLNSPSSVDNYYESLTSYLFLKLGLNSSRLSEILIDNMASMGVLNLAYTNTITCLSGTERVQVYFPLHFTNTENFNTRQILYLIEGCLFEVNLSMNEHALIMLTKRCQPYYTTRAVQSHLMKLAITWFHRQDIVMSIIHKEFTSKKTMPPGILTQSQITESSYKEGGTLYLNKRIQLTDLYLVKWFSELQLNDPQMDKLAYDIYTIVKELCDNFVKLSDVDRVEKKKLNFQICENILKFFIKLQKSNLIGLRLFDKMLDLWRLDYYSSLKDEIVTPAQSSQLCKFILATLNKNVDGGDQSGSMNLPELRTNSHLTTLIKQTIKGENDYSLSSALSWLDILATAGLTIDSLNDYFETIVNHPKFDLECIGILLSIILHNTVISEVPIYSQGQLCSLVHFLNIHIGAFDLREEDIVNQYHIYALELIIGLIGLIYSCNLEDIKFFELTNMNRILGNKTGAIVFKPEPEQTSLNITYIDSGIQLLTRLVKFENLVINELALTGLHLLIKHSYFGLNNILSLIGTEEDFLKKLWTYTNPNYGNPSFTTSLIIMELANKYPQHVLKSIKFDEKADEKWNWLDSMLGLINQIDAETLRKYPNLYKLMGPLLNEFIGTLKSNEEKLRTKFQIYSKSITDKTAQHLFKLWGFYFDSSNLEFRIITLKLMIYANNIFPKWPVIGWKSIFGVLSLFPEVKIGEKIGAFDIDELPKKTNTNMTNCSVTASTVKGAQMDEFSYTPSNIDENLKILVLTLAFQLIGHGVPITKQEINFLKLLVANFIGISGAKMVVNKDKEYEIVFDKYQFDPENINNLVSLQAFIGGIKKVLDNVELTPYEETTDDDNSELDVKDQQTQASKSIGSHFLVLILKIFNSNLITQELSHFMLKDLLEALAIIVYKYDIETPALSPLIIQAVKKISKMLTAAVSEENQHTILNICMIVLKRSSKLASSMLSSQIETMTCIVARLVKNPEDLISHKARRFLALAFSSYATNGLFILIFKNHNFSDSNGELFTAFKIVLESADSMIENERGIMVPLRDQPIQDVINRLLSLNDSSSDKKAFENILANTAHYVRLVHSKGYGEKVLNDFFAFLDKLSSRVHDWNYQDLNMTYVIEIIAIVLKNHIFASDIILPKVRVFLKNVVSKFFISCHSLTALLEAVQKCNSNKLEIDIVNFANIILMELNTGLIRRKPMLPANGLIDLIKTIYHTPNLLAESEDAGAKGDETEDWNDLMVRLSQKSEFYPIFQEFPDTIITNIIGYIEDPESAVKNSNGGFVACLWSSYFWATMYFQNRFTLIDTKQWLCNLEIKRSILSANWFFLSLCHHKETNHLETITLYQDYIIEIFQDGFNQPSSLIRDTSITSNSQPLYMFPGQLQQFMFILLRTWIALYSLNANAEFAKQESTASKDCVTNEPYFVSSMERNFWMFIWPLILKKLGIDMLIEDDTLDPATCSMYSTLFVELVIFLVQCRSDIFILYSREWKHALESIASRDRVLASDSKFLLAMSLFDKHLPPLPPAKMVDQLFKELNAAISP</sequence>
<gene>
    <name evidence="5" type="ORF">CONCODRAFT_18296</name>
</gene>
<dbReference type="InterPro" id="IPR046349">
    <property type="entry name" value="C1-like_sf"/>
</dbReference>
<proteinExistence type="predicted"/>
<organism evidence="5 6">
    <name type="scientific">Conidiobolus coronatus (strain ATCC 28846 / CBS 209.66 / NRRL 28638)</name>
    <name type="common">Delacroixia coronata</name>
    <dbReference type="NCBI Taxonomy" id="796925"/>
    <lineage>
        <taxon>Eukaryota</taxon>
        <taxon>Fungi</taxon>
        <taxon>Fungi incertae sedis</taxon>
        <taxon>Zoopagomycota</taxon>
        <taxon>Entomophthoromycotina</taxon>
        <taxon>Entomophthoromycetes</taxon>
        <taxon>Entomophthorales</taxon>
        <taxon>Ancylistaceae</taxon>
        <taxon>Conidiobolus</taxon>
    </lineage>
</organism>
<dbReference type="Proteomes" id="UP000070444">
    <property type="component" value="Unassembled WGS sequence"/>
</dbReference>
<dbReference type="InterPro" id="IPR002219">
    <property type="entry name" value="PKC_DAG/PE"/>
</dbReference>
<reference evidence="5 6" key="1">
    <citation type="journal article" date="2015" name="Genome Biol. Evol.">
        <title>Phylogenomic analyses indicate that early fungi evolved digesting cell walls of algal ancestors of land plants.</title>
        <authorList>
            <person name="Chang Y."/>
            <person name="Wang S."/>
            <person name="Sekimoto S."/>
            <person name="Aerts A.L."/>
            <person name="Choi C."/>
            <person name="Clum A."/>
            <person name="LaButti K.M."/>
            <person name="Lindquist E.A."/>
            <person name="Yee Ngan C."/>
            <person name="Ohm R.A."/>
            <person name="Salamov A.A."/>
            <person name="Grigoriev I.V."/>
            <person name="Spatafora J.W."/>
            <person name="Berbee M.L."/>
        </authorList>
    </citation>
    <scope>NUCLEOTIDE SEQUENCE [LARGE SCALE GENOMIC DNA]</scope>
    <source>
        <strain evidence="5 6">NRRL 28638</strain>
    </source>
</reference>
<dbReference type="STRING" id="796925.A0A137P3G1"/>
<dbReference type="EMBL" id="KQ964533">
    <property type="protein sequence ID" value="KXN69469.1"/>
    <property type="molecule type" value="Genomic_DNA"/>
</dbReference>
<evidence type="ECO:0000256" key="2">
    <source>
        <dbReference type="ARBA" id="ARBA00022833"/>
    </source>
</evidence>
<evidence type="ECO:0000313" key="5">
    <source>
        <dbReference type="EMBL" id="KXN69469.1"/>
    </source>
</evidence>
<feature type="compositionally biased region" description="Polar residues" evidence="3">
    <location>
        <begin position="1"/>
        <end position="15"/>
    </location>
</feature>
<keyword evidence="2" id="KW-0862">Zinc</keyword>
<feature type="region of interest" description="Disordered" evidence="3">
    <location>
        <begin position="1"/>
        <end position="37"/>
    </location>
</feature>
<dbReference type="SUPFAM" id="SSF57889">
    <property type="entry name" value="Cysteine-rich domain"/>
    <property type="match status" value="1"/>
</dbReference>
<evidence type="ECO:0000256" key="3">
    <source>
        <dbReference type="SAM" id="MobiDB-lite"/>
    </source>
</evidence>
<protein>
    <recommendedName>
        <fullName evidence="4">Phorbol-ester/DAG-type domain-containing protein</fullName>
    </recommendedName>
</protein>
<dbReference type="PROSITE" id="PS50081">
    <property type="entry name" value="ZF_DAG_PE_2"/>
    <property type="match status" value="1"/>
</dbReference>
<dbReference type="GO" id="GO:0046872">
    <property type="term" value="F:metal ion binding"/>
    <property type="evidence" value="ECO:0007669"/>
    <property type="project" value="UniProtKB-KW"/>
</dbReference>
<dbReference type="OrthoDB" id="6270916at2759"/>
<evidence type="ECO:0000259" key="4">
    <source>
        <dbReference type="PROSITE" id="PS50081"/>
    </source>
</evidence>